<keyword evidence="3" id="KW-1185">Reference proteome</keyword>
<comment type="caution">
    <text evidence="2">The sequence shown here is derived from an EMBL/GenBank/DDBJ whole genome shotgun (WGS) entry which is preliminary data.</text>
</comment>
<dbReference type="Proteomes" id="UP000298416">
    <property type="component" value="Unassembled WGS sequence"/>
</dbReference>
<gene>
    <name evidence="2" type="ORF">SASPL_123472</name>
</gene>
<accession>A0A8X8XLH8</accession>
<sequence length="185" mass="20880">MATSSSNHQTPIPTFSGENYNYWAIKMRTYFMSQSLWDIVIKGYTIPEDLSALSTADRAKFNKEMEKDNLALYSLQMAMAESIFSRISGAQTSKEAWDTLKEEYHGTEKVRSLEAYEKRLSMRQDEPAENAFQSKLNVRTIKSQVKLGNGELVDVEGKGTIAVNTNKGTRLIKDVLLVPKLDANL</sequence>
<feature type="domain" description="Retrovirus-related Pol polyprotein from transposon TNT 1-94-like beta-barrel" evidence="1">
    <location>
        <begin position="141"/>
        <end position="185"/>
    </location>
</feature>
<evidence type="ECO:0000313" key="2">
    <source>
        <dbReference type="EMBL" id="KAG6416050.1"/>
    </source>
</evidence>
<reference evidence="2" key="1">
    <citation type="submission" date="2018-01" db="EMBL/GenBank/DDBJ databases">
        <authorList>
            <person name="Mao J.F."/>
        </authorList>
    </citation>
    <scope>NUCLEOTIDE SEQUENCE</scope>
    <source>
        <strain evidence="2">Huo1</strain>
        <tissue evidence="2">Leaf</tissue>
    </source>
</reference>
<dbReference type="Pfam" id="PF22936">
    <property type="entry name" value="Pol_BBD"/>
    <property type="match status" value="1"/>
</dbReference>
<name>A0A8X8XLH8_SALSN</name>
<dbReference type="Pfam" id="PF14223">
    <property type="entry name" value="Retrotran_gag_2"/>
    <property type="match status" value="1"/>
</dbReference>
<dbReference type="InterPro" id="IPR054722">
    <property type="entry name" value="PolX-like_BBD"/>
</dbReference>
<dbReference type="EMBL" id="PNBA02000008">
    <property type="protein sequence ID" value="KAG6416050.1"/>
    <property type="molecule type" value="Genomic_DNA"/>
</dbReference>
<evidence type="ECO:0000259" key="1">
    <source>
        <dbReference type="Pfam" id="PF22936"/>
    </source>
</evidence>
<reference evidence="2" key="2">
    <citation type="submission" date="2020-08" db="EMBL/GenBank/DDBJ databases">
        <title>Plant Genome Project.</title>
        <authorList>
            <person name="Zhang R.-G."/>
        </authorList>
    </citation>
    <scope>NUCLEOTIDE SEQUENCE</scope>
    <source>
        <strain evidence="2">Huo1</strain>
        <tissue evidence="2">Leaf</tissue>
    </source>
</reference>
<dbReference type="PANTHER" id="PTHR35317">
    <property type="entry name" value="OS04G0629600 PROTEIN"/>
    <property type="match status" value="1"/>
</dbReference>
<proteinExistence type="predicted"/>
<organism evidence="2">
    <name type="scientific">Salvia splendens</name>
    <name type="common">Scarlet sage</name>
    <dbReference type="NCBI Taxonomy" id="180675"/>
    <lineage>
        <taxon>Eukaryota</taxon>
        <taxon>Viridiplantae</taxon>
        <taxon>Streptophyta</taxon>
        <taxon>Embryophyta</taxon>
        <taxon>Tracheophyta</taxon>
        <taxon>Spermatophyta</taxon>
        <taxon>Magnoliopsida</taxon>
        <taxon>eudicotyledons</taxon>
        <taxon>Gunneridae</taxon>
        <taxon>Pentapetalae</taxon>
        <taxon>asterids</taxon>
        <taxon>lamiids</taxon>
        <taxon>Lamiales</taxon>
        <taxon>Lamiaceae</taxon>
        <taxon>Nepetoideae</taxon>
        <taxon>Mentheae</taxon>
        <taxon>Salviinae</taxon>
        <taxon>Salvia</taxon>
        <taxon>Salvia subgen. Calosphace</taxon>
        <taxon>core Calosphace</taxon>
    </lineage>
</organism>
<dbReference type="PANTHER" id="PTHR35317:SF35">
    <property type="entry name" value="DUF4219 DOMAIN-CONTAINING PROTEIN"/>
    <property type="match status" value="1"/>
</dbReference>
<protein>
    <recommendedName>
        <fullName evidence="1">Retrovirus-related Pol polyprotein from transposon TNT 1-94-like beta-barrel domain-containing protein</fullName>
    </recommendedName>
</protein>
<dbReference type="AlphaFoldDB" id="A0A8X8XLH8"/>
<evidence type="ECO:0000313" key="3">
    <source>
        <dbReference type="Proteomes" id="UP000298416"/>
    </source>
</evidence>